<evidence type="ECO:0000313" key="3">
    <source>
        <dbReference type="EMBL" id="OXV11045.1"/>
    </source>
</evidence>
<dbReference type="Pfam" id="PF22942">
    <property type="entry name" value="DUF7025"/>
    <property type="match status" value="1"/>
</dbReference>
<dbReference type="AlphaFoldDB" id="A0A232M3R0"/>
<dbReference type="SMART" id="SM00382">
    <property type="entry name" value="AAA"/>
    <property type="match status" value="1"/>
</dbReference>
<name>A0A232M3R0_9EURO</name>
<comment type="caution">
    <text evidence="3">The sequence shown here is derived from an EMBL/GenBank/DDBJ whole genome shotgun (WGS) entry which is preliminary data.</text>
</comment>
<dbReference type="InterPro" id="IPR003959">
    <property type="entry name" value="ATPase_AAA_core"/>
</dbReference>
<dbReference type="InterPro" id="IPR003593">
    <property type="entry name" value="AAA+_ATPase"/>
</dbReference>
<dbReference type="PANTHER" id="PTHR46411:SF2">
    <property type="entry name" value="AAA+ ATPASE DOMAIN-CONTAINING PROTEIN"/>
    <property type="match status" value="1"/>
</dbReference>
<dbReference type="SUPFAM" id="SSF52540">
    <property type="entry name" value="P-loop containing nucleoside triphosphate hydrolases"/>
    <property type="match status" value="1"/>
</dbReference>
<dbReference type="Gene3D" id="3.40.50.300">
    <property type="entry name" value="P-loop containing nucleotide triphosphate hydrolases"/>
    <property type="match status" value="1"/>
</dbReference>
<gene>
    <name evidence="3" type="ORF">Egran_01194</name>
</gene>
<dbReference type="PANTHER" id="PTHR46411">
    <property type="entry name" value="FAMILY ATPASE, PUTATIVE-RELATED"/>
    <property type="match status" value="1"/>
</dbReference>
<dbReference type="Proteomes" id="UP000243515">
    <property type="component" value="Unassembled WGS sequence"/>
</dbReference>
<keyword evidence="4" id="KW-1185">Reference proteome</keyword>
<dbReference type="GO" id="GO:0016887">
    <property type="term" value="F:ATP hydrolysis activity"/>
    <property type="evidence" value="ECO:0007669"/>
    <property type="project" value="InterPro"/>
</dbReference>
<dbReference type="InterPro" id="IPR027417">
    <property type="entry name" value="P-loop_NTPase"/>
</dbReference>
<evidence type="ECO:0000259" key="2">
    <source>
        <dbReference type="SMART" id="SM00382"/>
    </source>
</evidence>
<dbReference type="GO" id="GO:0005524">
    <property type="term" value="F:ATP binding"/>
    <property type="evidence" value="ECO:0007669"/>
    <property type="project" value="InterPro"/>
</dbReference>
<proteinExistence type="predicted"/>
<dbReference type="EMBL" id="NPHW01002637">
    <property type="protein sequence ID" value="OXV11045.1"/>
    <property type="molecule type" value="Genomic_DNA"/>
</dbReference>
<organism evidence="3 4">
    <name type="scientific">Elaphomyces granulatus</name>
    <dbReference type="NCBI Taxonomy" id="519963"/>
    <lineage>
        <taxon>Eukaryota</taxon>
        <taxon>Fungi</taxon>
        <taxon>Dikarya</taxon>
        <taxon>Ascomycota</taxon>
        <taxon>Pezizomycotina</taxon>
        <taxon>Eurotiomycetes</taxon>
        <taxon>Eurotiomycetidae</taxon>
        <taxon>Eurotiales</taxon>
        <taxon>Elaphomycetaceae</taxon>
        <taxon>Elaphomyces</taxon>
    </lineage>
</organism>
<dbReference type="OrthoDB" id="4227295at2759"/>
<dbReference type="Pfam" id="PF00004">
    <property type="entry name" value="AAA"/>
    <property type="match status" value="1"/>
</dbReference>
<accession>A0A232M3R0</accession>
<protein>
    <recommendedName>
        <fullName evidence="2">AAA+ ATPase domain-containing protein</fullName>
    </recommendedName>
</protein>
<feature type="domain" description="AAA+ ATPase" evidence="2">
    <location>
        <begin position="622"/>
        <end position="749"/>
    </location>
</feature>
<evidence type="ECO:0000256" key="1">
    <source>
        <dbReference type="SAM" id="MobiDB-lite"/>
    </source>
</evidence>
<sequence>MPPLLGDKGWSSTEIDVTSIHNDSTSDQYMQTQIQRQQIKAKNLFARNIKTTISEDLADGQTAKLDASLKLFGEDETHIVDTLTEPIDNLPLQDYQVQLMRLEQQNKRRLMAERQAQAEDWQRRELNEDISRRRISTLAMPMMPLEDTATTGNTRATKRQKLGQPSGLGASGPVGGCNSNAAQVGIGPAEGMPPHIGLLYRVSCICHEKTNNDHLAKDFRDPPIAGSKSHLNGTQPVFDIQGFMENGSDDVFIVIRTVECSEKSVIIAKAGGPLRWTEAIYTKSKISRHFLRQVATCYFQPESRFQLEPWARDRIDPANLFLFHHRHLLISYAQQHSEYTRYINALLEYMNNRFGAEFAEVDKLLKQRLVTQKHVLYLFKPNDLVISSTHGKPAAFVLQEWPILTGNGGIGLTCWSFQTDGSGFTRKVTNLSILPLGSNTMEITNLTAYPLRFASSEMQNRIRSQGKKYWELRTATQVTYKGWNVANDQYFPDARFMIDHKTYRKMHRHSPAFPFHNSTTTNAFDRLPAYLRTDEEPPGFAFSLMPPDLPGFYLNEKTWIRIFVDSIHPVEWNKKAFKRLVLPPRTKDLVEALVTVRKSQRGVKQGPGIAGKRTDITSGKGKGLIMLLHGGPGTGKTLTGESVAEIAEMPLYRVTCGDMGTNAEAVEKYLNAVLHLGKIWNCVLLLDEADVFLEERSMSDLKRNSLVSVFLRILEDYDGILILTSNRVGIFDEAFKSRIQVALHYENLDWDARKKIWQNFLDMLEEDKENVNFDEIKRHLDKLAEEELNGRQIRNVLTTARQLAIHRGKRLDWEHLSEALAVSSEFNKYLKRMQGHTDDQRARDIGLR</sequence>
<evidence type="ECO:0000313" key="4">
    <source>
        <dbReference type="Proteomes" id="UP000243515"/>
    </source>
</evidence>
<dbReference type="InterPro" id="IPR056599">
    <property type="entry name" value="AAA_lid_fung"/>
</dbReference>
<dbReference type="InterPro" id="IPR054289">
    <property type="entry name" value="DUF7025"/>
</dbReference>
<dbReference type="Pfam" id="PF23232">
    <property type="entry name" value="AAA_lid_13"/>
    <property type="match status" value="1"/>
</dbReference>
<feature type="region of interest" description="Disordered" evidence="1">
    <location>
        <begin position="147"/>
        <end position="174"/>
    </location>
</feature>
<reference evidence="3 4" key="1">
    <citation type="journal article" date="2015" name="Environ. Microbiol.">
        <title>Metagenome sequence of Elaphomyces granulatus from sporocarp tissue reveals Ascomycota ectomycorrhizal fingerprints of genome expansion and a Proteobacteria-rich microbiome.</title>
        <authorList>
            <person name="Quandt C.A."/>
            <person name="Kohler A."/>
            <person name="Hesse C.N."/>
            <person name="Sharpton T.J."/>
            <person name="Martin F."/>
            <person name="Spatafora J.W."/>
        </authorList>
    </citation>
    <scope>NUCLEOTIDE SEQUENCE [LARGE SCALE GENOMIC DNA]</scope>
    <source>
        <strain evidence="3 4">OSC145934</strain>
    </source>
</reference>